<dbReference type="GO" id="GO:0008661">
    <property type="term" value="F:1-deoxy-D-xylulose-5-phosphate synthase activity"/>
    <property type="evidence" value="ECO:0007669"/>
    <property type="project" value="InterPro"/>
</dbReference>
<keyword evidence="3" id="KW-0808">Transferase</keyword>
<dbReference type="EMBL" id="CM009307">
    <property type="protein sequence ID" value="PNS92575.1"/>
    <property type="molecule type" value="Genomic_DNA"/>
</dbReference>
<dbReference type="GO" id="GO:0016114">
    <property type="term" value="P:terpenoid biosynthetic process"/>
    <property type="evidence" value="ECO:0007669"/>
    <property type="project" value="InterPro"/>
</dbReference>
<dbReference type="AlphaFoldDB" id="A0A2K1WVL5"/>
<keyword evidence="6" id="KW-1185">Reference proteome</keyword>
<protein>
    <submittedName>
        <fullName evidence="5">Uncharacterized protein</fullName>
    </submittedName>
</protein>
<dbReference type="Gene3D" id="3.40.50.970">
    <property type="match status" value="1"/>
</dbReference>
<dbReference type="PANTHER" id="PTHR43322:SF3">
    <property type="entry name" value="1-DEOXY-D-XYLULOSE-5-PHOSPHATE SYNTHASE"/>
    <property type="match status" value="1"/>
</dbReference>
<proteinExistence type="predicted"/>
<sequence>MGHLSTASASPQPASCLYCVDEIKLSLFLPNLLLLYPLALANENIIATPLLDVVENPIHLKNLTIKELKLLASEIRSELSSIMSKAQKDFKASLAAVELTVAIHHVFHAPVDKILWDVGEQVRFAADSVLYGGLHSHQRADNSMLIGVCLFVCLCCAALYRGC</sequence>
<evidence type="ECO:0000313" key="6">
    <source>
        <dbReference type="Proteomes" id="UP000006729"/>
    </source>
</evidence>
<reference evidence="5 6" key="1">
    <citation type="journal article" date="2006" name="Science">
        <title>The genome of black cottonwood, Populus trichocarpa (Torr. &amp; Gray).</title>
        <authorList>
            <person name="Tuskan G.A."/>
            <person name="Difazio S."/>
            <person name="Jansson S."/>
            <person name="Bohlmann J."/>
            <person name="Grigoriev I."/>
            <person name="Hellsten U."/>
            <person name="Putnam N."/>
            <person name="Ralph S."/>
            <person name="Rombauts S."/>
            <person name="Salamov A."/>
            <person name="Schein J."/>
            <person name="Sterck L."/>
            <person name="Aerts A."/>
            <person name="Bhalerao R.R."/>
            <person name="Bhalerao R.P."/>
            <person name="Blaudez D."/>
            <person name="Boerjan W."/>
            <person name="Brun A."/>
            <person name="Brunner A."/>
            <person name="Busov V."/>
            <person name="Campbell M."/>
            <person name="Carlson J."/>
            <person name="Chalot M."/>
            <person name="Chapman J."/>
            <person name="Chen G.L."/>
            <person name="Cooper D."/>
            <person name="Coutinho P.M."/>
            <person name="Couturier J."/>
            <person name="Covert S."/>
            <person name="Cronk Q."/>
            <person name="Cunningham R."/>
            <person name="Davis J."/>
            <person name="Degroeve S."/>
            <person name="Dejardin A."/>
            <person name="Depamphilis C."/>
            <person name="Detter J."/>
            <person name="Dirks B."/>
            <person name="Dubchak I."/>
            <person name="Duplessis S."/>
            <person name="Ehlting J."/>
            <person name="Ellis B."/>
            <person name="Gendler K."/>
            <person name="Goodstein D."/>
            <person name="Gribskov M."/>
            <person name="Grimwood J."/>
            <person name="Groover A."/>
            <person name="Gunter L."/>
            <person name="Hamberger B."/>
            <person name="Heinze B."/>
            <person name="Helariutta Y."/>
            <person name="Henrissat B."/>
            <person name="Holligan D."/>
            <person name="Holt R."/>
            <person name="Huang W."/>
            <person name="Islam-Faridi N."/>
            <person name="Jones S."/>
            <person name="Jones-Rhoades M."/>
            <person name="Jorgensen R."/>
            <person name="Joshi C."/>
            <person name="Kangasjarvi J."/>
            <person name="Karlsson J."/>
            <person name="Kelleher C."/>
            <person name="Kirkpatrick R."/>
            <person name="Kirst M."/>
            <person name="Kohler A."/>
            <person name="Kalluri U."/>
            <person name="Larimer F."/>
            <person name="Leebens-Mack J."/>
            <person name="Leple J.C."/>
            <person name="Locascio P."/>
            <person name="Lou Y."/>
            <person name="Lucas S."/>
            <person name="Martin F."/>
            <person name="Montanini B."/>
            <person name="Napoli C."/>
            <person name="Nelson D.R."/>
            <person name="Nelson C."/>
            <person name="Nieminen K."/>
            <person name="Nilsson O."/>
            <person name="Pereda V."/>
            <person name="Peter G."/>
            <person name="Philippe R."/>
            <person name="Pilate G."/>
            <person name="Poliakov A."/>
            <person name="Razumovskaya J."/>
            <person name="Richardson P."/>
            <person name="Rinaldi C."/>
            <person name="Ritland K."/>
            <person name="Rouze P."/>
            <person name="Ryaboy D."/>
            <person name="Schmutz J."/>
            <person name="Schrader J."/>
            <person name="Segerman B."/>
            <person name="Shin H."/>
            <person name="Siddiqui A."/>
            <person name="Sterky F."/>
            <person name="Terry A."/>
            <person name="Tsai C.J."/>
            <person name="Uberbacher E."/>
            <person name="Unneberg P."/>
            <person name="Vahala J."/>
            <person name="Wall K."/>
            <person name="Wessler S."/>
            <person name="Yang G."/>
            <person name="Yin T."/>
            <person name="Douglas C."/>
            <person name="Marra M."/>
            <person name="Sandberg G."/>
            <person name="Van de Peer Y."/>
            <person name="Rokhsar D."/>
        </authorList>
    </citation>
    <scope>NUCLEOTIDE SEQUENCE [LARGE SCALE GENOMIC DNA]</scope>
    <source>
        <strain evidence="6">cv. Nisqually</strain>
    </source>
</reference>
<dbReference type="PANTHER" id="PTHR43322">
    <property type="entry name" value="1-D-DEOXYXYLULOSE 5-PHOSPHATE SYNTHASE-RELATED"/>
    <property type="match status" value="1"/>
</dbReference>
<evidence type="ECO:0000313" key="5">
    <source>
        <dbReference type="EMBL" id="PNS92575.1"/>
    </source>
</evidence>
<dbReference type="STRING" id="3694.A0A2K1WVL5"/>
<gene>
    <name evidence="5" type="ORF">POPTR_018G041200</name>
</gene>
<dbReference type="Proteomes" id="UP000006729">
    <property type="component" value="Chromosome 18"/>
</dbReference>
<organism evidence="5 6">
    <name type="scientific">Populus trichocarpa</name>
    <name type="common">Western balsam poplar</name>
    <name type="synonym">Populus balsamifera subsp. trichocarpa</name>
    <dbReference type="NCBI Taxonomy" id="3694"/>
    <lineage>
        <taxon>Eukaryota</taxon>
        <taxon>Viridiplantae</taxon>
        <taxon>Streptophyta</taxon>
        <taxon>Embryophyta</taxon>
        <taxon>Tracheophyta</taxon>
        <taxon>Spermatophyta</taxon>
        <taxon>Magnoliopsida</taxon>
        <taxon>eudicotyledons</taxon>
        <taxon>Gunneridae</taxon>
        <taxon>Pentapetalae</taxon>
        <taxon>rosids</taxon>
        <taxon>fabids</taxon>
        <taxon>Malpighiales</taxon>
        <taxon>Salicaceae</taxon>
        <taxon>Saliceae</taxon>
        <taxon>Populus</taxon>
    </lineage>
</organism>
<evidence type="ECO:0000256" key="4">
    <source>
        <dbReference type="ARBA" id="ARBA00023052"/>
    </source>
</evidence>
<keyword evidence="4" id="KW-0786">Thiamine pyrophosphate</keyword>
<comment type="subunit">
    <text evidence="2">Homodimer.</text>
</comment>
<accession>A0A2K1WVL5</accession>
<evidence type="ECO:0000256" key="1">
    <source>
        <dbReference type="ARBA" id="ARBA00001946"/>
    </source>
</evidence>
<dbReference type="InterPro" id="IPR005477">
    <property type="entry name" value="Dxylulose-5-P_synthase"/>
</dbReference>
<dbReference type="InParanoid" id="A0A2K1WVL5"/>
<evidence type="ECO:0000256" key="2">
    <source>
        <dbReference type="ARBA" id="ARBA00011738"/>
    </source>
</evidence>
<dbReference type="Pfam" id="PF13292">
    <property type="entry name" value="DXP_synthase_N"/>
    <property type="match status" value="1"/>
</dbReference>
<comment type="cofactor">
    <cofactor evidence="1">
        <name>Mg(2+)</name>
        <dbReference type="ChEBI" id="CHEBI:18420"/>
    </cofactor>
</comment>
<evidence type="ECO:0000256" key="3">
    <source>
        <dbReference type="ARBA" id="ARBA00022679"/>
    </source>
</evidence>
<name>A0A2K1WVL5_POPTR</name>